<protein>
    <submittedName>
        <fullName evidence="2">Uncharacterized protein</fullName>
    </submittedName>
</protein>
<gene>
    <name evidence="2" type="ORF">EKH80_05410</name>
</gene>
<feature type="signal peptide" evidence="1">
    <location>
        <begin position="1"/>
        <end position="27"/>
    </location>
</feature>
<evidence type="ECO:0000256" key="1">
    <source>
        <dbReference type="SAM" id="SignalP"/>
    </source>
</evidence>
<reference evidence="2 3" key="1">
    <citation type="submission" date="2018-12" db="EMBL/GenBank/DDBJ databases">
        <title>Dyella dinghuensis sp. nov. DHOA06 and Dyella choica sp. nov. 4M-K27, isolated from forest soil.</title>
        <authorList>
            <person name="Qiu L.-H."/>
            <person name="Gao Z.-H."/>
        </authorList>
    </citation>
    <scope>NUCLEOTIDE SEQUENCE [LARGE SCALE GENOMIC DNA]</scope>
    <source>
        <strain evidence="2 3">4M-K27</strain>
    </source>
</reference>
<comment type="caution">
    <text evidence="2">The sequence shown here is derived from an EMBL/GenBank/DDBJ whole genome shotgun (WGS) entry which is preliminary data.</text>
</comment>
<keyword evidence="3" id="KW-1185">Reference proteome</keyword>
<evidence type="ECO:0000313" key="2">
    <source>
        <dbReference type="EMBL" id="RUL78267.1"/>
    </source>
</evidence>
<dbReference type="AlphaFoldDB" id="A0A3S0PQD2"/>
<dbReference type="RefSeq" id="WP_126683705.1">
    <property type="nucleotide sequence ID" value="NZ_RYYV01000003.1"/>
</dbReference>
<dbReference type="Proteomes" id="UP000274358">
    <property type="component" value="Unassembled WGS sequence"/>
</dbReference>
<name>A0A3S0PQD2_9GAMM</name>
<sequence>MILKIINSHLKKLSPLLFMLAVTNCHAVTFLYIFVPAPNANAQQIINNAFSQGLAPDGTPSSNSGTDFWNFLSRPIDNPLFLLAYQNANHVQLASERPLEGVLFEVALDRNIRAMIPTMHNFQQALDDFNDPEGSIRRMISRLIMDQDRRLPLGIIGFDRNRINNTAIHGAWIYINGQPQPLQGNGNYHEPADVMPVGYDFGPMRLQFNRNLQALPRNRVHQMLVSLACFVWHKRSPPPGQLASTDYSCTSPISETVEQFDMEYQPIVGLPWISVLMN</sequence>
<feature type="chain" id="PRO_5018596098" evidence="1">
    <location>
        <begin position="28"/>
        <end position="278"/>
    </location>
</feature>
<accession>A0A3S0PQD2</accession>
<organism evidence="2 3">
    <name type="scientific">Dyella choica</name>
    <dbReference type="NCBI Taxonomy" id="1927959"/>
    <lineage>
        <taxon>Bacteria</taxon>
        <taxon>Pseudomonadati</taxon>
        <taxon>Pseudomonadota</taxon>
        <taxon>Gammaproteobacteria</taxon>
        <taxon>Lysobacterales</taxon>
        <taxon>Rhodanobacteraceae</taxon>
        <taxon>Dyella</taxon>
    </lineage>
</organism>
<dbReference type="EMBL" id="RYYV01000003">
    <property type="protein sequence ID" value="RUL78267.1"/>
    <property type="molecule type" value="Genomic_DNA"/>
</dbReference>
<proteinExistence type="predicted"/>
<evidence type="ECO:0000313" key="3">
    <source>
        <dbReference type="Proteomes" id="UP000274358"/>
    </source>
</evidence>
<keyword evidence="1" id="KW-0732">Signal</keyword>